<dbReference type="CDD" id="cd15489">
    <property type="entry name" value="PHD_SF"/>
    <property type="match status" value="1"/>
</dbReference>
<dbReference type="PROSITE" id="PS51186">
    <property type="entry name" value="GNAT"/>
    <property type="match status" value="1"/>
</dbReference>
<keyword evidence="4" id="KW-0862">Zinc</keyword>
<evidence type="ECO:0000259" key="9">
    <source>
        <dbReference type="PROSITE" id="PS51186"/>
    </source>
</evidence>
<dbReference type="InterPro" id="IPR019787">
    <property type="entry name" value="Znf_PHD-finger"/>
</dbReference>
<dbReference type="InParanoid" id="A0A2G5EUR8"/>
<dbReference type="GO" id="GO:0006357">
    <property type="term" value="P:regulation of transcription by RNA polymerase II"/>
    <property type="evidence" value="ECO:0007669"/>
    <property type="project" value="TreeGrafter"/>
</dbReference>
<dbReference type="InterPro" id="IPR032308">
    <property type="entry name" value="TDBD"/>
</dbReference>
<evidence type="ECO:0000313" key="10">
    <source>
        <dbReference type="EMBL" id="PIA59474.1"/>
    </source>
</evidence>
<dbReference type="EMBL" id="KZ305021">
    <property type="protein sequence ID" value="PIA59474.1"/>
    <property type="molecule type" value="Genomic_DNA"/>
</dbReference>
<name>A0A2G5EUR8_AQUCA</name>
<keyword evidence="2" id="KW-0479">Metal-binding</keyword>
<dbReference type="InterPro" id="IPR059153">
    <property type="entry name" value="NSD_PHD-1st"/>
</dbReference>
<dbReference type="InterPro" id="IPR056511">
    <property type="entry name" value="IDM1_C"/>
</dbReference>
<proteinExistence type="predicted"/>
<organism evidence="10 11">
    <name type="scientific">Aquilegia coerulea</name>
    <name type="common">Rocky mountain columbine</name>
    <dbReference type="NCBI Taxonomy" id="218851"/>
    <lineage>
        <taxon>Eukaryota</taxon>
        <taxon>Viridiplantae</taxon>
        <taxon>Streptophyta</taxon>
        <taxon>Embryophyta</taxon>
        <taxon>Tracheophyta</taxon>
        <taxon>Spermatophyta</taxon>
        <taxon>Magnoliopsida</taxon>
        <taxon>Ranunculales</taxon>
        <taxon>Ranunculaceae</taxon>
        <taxon>Thalictroideae</taxon>
        <taxon>Aquilegia</taxon>
    </lineage>
</organism>
<dbReference type="SUPFAM" id="SSF55729">
    <property type="entry name" value="Acyl-CoA N-acyltransferases (Nat)"/>
    <property type="match status" value="1"/>
</dbReference>
<dbReference type="PROSITE" id="PS50016">
    <property type="entry name" value="ZF_PHD_2"/>
    <property type="match status" value="2"/>
</dbReference>
<dbReference type="OrthoDB" id="1903104at2759"/>
<evidence type="ECO:0000256" key="2">
    <source>
        <dbReference type="ARBA" id="ARBA00022723"/>
    </source>
</evidence>
<dbReference type="InterPro" id="IPR000182">
    <property type="entry name" value="GNAT_dom"/>
</dbReference>
<dbReference type="FunCoup" id="A0A2G5EUR8">
    <property type="interactions" value="284"/>
</dbReference>
<dbReference type="InterPro" id="IPR013083">
    <property type="entry name" value="Znf_RING/FYVE/PHD"/>
</dbReference>
<evidence type="ECO:0008006" key="12">
    <source>
        <dbReference type="Google" id="ProtNLM"/>
    </source>
</evidence>
<dbReference type="GO" id="GO:0016747">
    <property type="term" value="F:acyltransferase activity, transferring groups other than amino-acyl groups"/>
    <property type="evidence" value="ECO:0007669"/>
    <property type="project" value="InterPro"/>
</dbReference>
<dbReference type="InterPro" id="IPR011011">
    <property type="entry name" value="Znf_FYVE_PHD"/>
</dbReference>
<feature type="domain" description="PHD-type" evidence="8">
    <location>
        <begin position="738"/>
        <end position="783"/>
    </location>
</feature>
<evidence type="ECO:0000256" key="6">
    <source>
        <dbReference type="PROSITE-ProRule" id="PRU00146"/>
    </source>
</evidence>
<keyword evidence="11" id="KW-1185">Reference proteome</keyword>
<dbReference type="SMART" id="SM00743">
    <property type="entry name" value="Agenet"/>
    <property type="match status" value="2"/>
</dbReference>
<dbReference type="AlphaFoldDB" id="A0A2G5EUR8"/>
<feature type="region of interest" description="Disordered" evidence="7">
    <location>
        <begin position="1"/>
        <end position="25"/>
    </location>
</feature>
<evidence type="ECO:0000313" key="11">
    <source>
        <dbReference type="Proteomes" id="UP000230069"/>
    </source>
</evidence>
<feature type="domain" description="PHD-type" evidence="8">
    <location>
        <begin position="779"/>
        <end position="841"/>
    </location>
</feature>
<dbReference type="PANTHER" id="PTHR46309">
    <property type="entry name" value="PHD FINGER PROTEIN 12"/>
    <property type="match status" value="1"/>
</dbReference>
<dbReference type="InterPro" id="IPR008395">
    <property type="entry name" value="Agenet-like_dom"/>
</dbReference>
<evidence type="ECO:0000259" key="8">
    <source>
        <dbReference type="PROSITE" id="PS50016"/>
    </source>
</evidence>
<evidence type="ECO:0000256" key="1">
    <source>
        <dbReference type="ARBA" id="ARBA00004123"/>
    </source>
</evidence>
<accession>A0A2G5EUR8</accession>
<keyword evidence="5" id="KW-0539">Nucleus</keyword>
<dbReference type="Gene3D" id="2.30.30.140">
    <property type="match status" value="1"/>
</dbReference>
<dbReference type="Pfam" id="PF23011">
    <property type="entry name" value="PHD-1st_NSD"/>
    <property type="match status" value="1"/>
</dbReference>
<dbReference type="PANTHER" id="PTHR46309:SF12">
    <property type="entry name" value="GB|AAC80581.1"/>
    <property type="match status" value="1"/>
</dbReference>
<dbReference type="InterPro" id="IPR001965">
    <property type="entry name" value="Znf_PHD"/>
</dbReference>
<dbReference type="GO" id="GO:0008270">
    <property type="term" value="F:zinc ion binding"/>
    <property type="evidence" value="ECO:0007669"/>
    <property type="project" value="UniProtKB-KW"/>
</dbReference>
<dbReference type="SMART" id="SM00249">
    <property type="entry name" value="PHD"/>
    <property type="match status" value="2"/>
</dbReference>
<dbReference type="Proteomes" id="UP000230069">
    <property type="component" value="Unassembled WGS sequence"/>
</dbReference>
<dbReference type="GO" id="GO:0005634">
    <property type="term" value="C:nucleus"/>
    <property type="evidence" value="ECO:0007669"/>
    <property type="project" value="UniProtKB-SubCell"/>
</dbReference>
<protein>
    <recommendedName>
        <fullName evidence="12">PHD-type domain-containing protein</fullName>
    </recommendedName>
</protein>
<dbReference type="InterPro" id="IPR054292">
    <property type="entry name" value="DUF7028"/>
</dbReference>
<reference evidence="10 11" key="1">
    <citation type="submission" date="2017-09" db="EMBL/GenBank/DDBJ databases">
        <title>WGS assembly of Aquilegia coerulea Goldsmith.</title>
        <authorList>
            <person name="Hodges S."/>
            <person name="Kramer E."/>
            <person name="Nordborg M."/>
            <person name="Tomkins J."/>
            <person name="Borevitz J."/>
            <person name="Derieg N."/>
            <person name="Yan J."/>
            <person name="Mihaltcheva S."/>
            <person name="Hayes R.D."/>
            <person name="Rokhsar D."/>
        </authorList>
    </citation>
    <scope>NUCLEOTIDE SEQUENCE [LARGE SCALE GENOMIC DNA]</scope>
    <source>
        <strain evidence="11">cv. Goldsmith</strain>
    </source>
</reference>
<comment type="subcellular location">
    <subcellularLocation>
        <location evidence="1">Nucleus</location>
    </subcellularLocation>
</comment>
<sequence>MLLEVEEEEPLSVIKRKRKRKQTQPSRKLVVGDNVEVRSKEEGFDGSWHPANVIECDDLRRKVRYIHLIVEDGSDDHVIEWINVSNMIDGVIPNNGIIPVNYRGLIRPVPPCFNLNPWSLSYGLCVDAFVKEAWWEGVIFDHEDGENERSVFFPDIGDTQLVNIGNLRITYDWHEVSEEWMMRGEWLFLELVEKHEEELGWFSPVSVRQLWYNLRIKEAFNTDIKEWTCWDARTMWDGLVQQVIHDNINLYAELYLPVIESEIAKNVVDSTEVVDTCIDSDRPLLSQISSTTEDRDDLTDDMSQNEEEMIAQYSEKENPKKIANDTRKEILSLGWKIFHYRDNYARRVKYITPEGKPFYSLVQIRKYLSKTKGHTTTQCFPHVRRGSVQAPVKSLDSNGQMVTFSENLQKHYGSEEEAGALDVMSPDLEPLALDTRQVEGEKAVVAYYGLGPNVRAQNVEGLRSNATNYLLDIGWKIRCSKGVTVYTSPNDKTYKSLRTACMGYIHEGLSGQMQTFKMAKDSKEDLLLENRKSGKNCTSTSGWSQPRELNFGKIQFKKFRAPRKRRKDNLLSLTSMLLQSSAYPTQKGMDRVLIRNGVNLDGTYPSRVARSIKRARQVVPSNPEHFTPRTVLSWLIDNNVVLPRAKVQYRNRTSQCVMAEGRITRDGIKCNCCQQVFSISNFGTHAGGKYHKPAANIFLEDDRSLLECQKQMQDSKLIGQTSEPYQRIKSNFLSFENDGICSVCHYGGILVLCDQCPSAFHLSCIGLEKLPEGKWFCPSCRCGICGESETNGSIDEFTEKTIISCDQCEQEFHVGCLREIRMMRLESCPKEKWCCSTTCEKIHMDLHNLLGRSIPVGIGNLSWTILKSSNDGCGKDAYDTEIMTEHQSKLNVALSVLHECFEPIKEPQTNDLVKDVIFNKRSTLKRLNFQGFYTVLLEKEDELISVATVRVYGGKVAEVPLVGTRVQYRRQGMCRILLNLLEKKLEEFGVQRLLLPAIPQVLQAWTTAFGFSKMTESERLKYLEYTFLDFQDTTMCQKILKMVPTLKIIGPRALQHEREDELSDSNGDAAFDRINICSTEAKPNQQSDILKQISFEVTTHDENSSLEIVSSDIVSKYELWNNYEKCSAESSDTQMENKRLESNKCVKYYSRRKNIDRYSCDPISLPVAIQQIGLNVSDMVI</sequence>
<dbReference type="Pfam" id="PF22970">
    <property type="entry name" value="DUF7028"/>
    <property type="match status" value="2"/>
</dbReference>
<dbReference type="InterPro" id="IPR042163">
    <property type="entry name" value="PHF12"/>
</dbReference>
<dbReference type="Pfam" id="PF05641">
    <property type="entry name" value="Agenet"/>
    <property type="match status" value="1"/>
</dbReference>
<evidence type="ECO:0000256" key="4">
    <source>
        <dbReference type="ARBA" id="ARBA00022833"/>
    </source>
</evidence>
<feature type="compositionally biased region" description="Acidic residues" evidence="7">
    <location>
        <begin position="1"/>
        <end position="10"/>
    </location>
</feature>
<dbReference type="Pfam" id="PF16135">
    <property type="entry name" value="TDBD"/>
    <property type="match status" value="1"/>
</dbReference>
<dbReference type="Gene3D" id="3.30.40.10">
    <property type="entry name" value="Zinc/RING finger domain, C3HC4 (zinc finger)"/>
    <property type="match status" value="2"/>
</dbReference>
<dbReference type="SUPFAM" id="SSF57903">
    <property type="entry name" value="FYVE/PHD zinc finger"/>
    <property type="match status" value="2"/>
</dbReference>
<dbReference type="GO" id="GO:0003714">
    <property type="term" value="F:transcription corepressor activity"/>
    <property type="evidence" value="ECO:0007669"/>
    <property type="project" value="InterPro"/>
</dbReference>
<dbReference type="InterPro" id="IPR014002">
    <property type="entry name" value="Agenet_dom_plant"/>
</dbReference>
<evidence type="ECO:0000256" key="5">
    <source>
        <dbReference type="ARBA" id="ARBA00023242"/>
    </source>
</evidence>
<gene>
    <name evidence="10" type="ORF">AQUCO_00400391v1</name>
</gene>
<evidence type="ECO:0000256" key="7">
    <source>
        <dbReference type="SAM" id="MobiDB-lite"/>
    </source>
</evidence>
<keyword evidence="3 6" id="KW-0863">Zinc-finger</keyword>
<dbReference type="InterPro" id="IPR016181">
    <property type="entry name" value="Acyl_CoA_acyltransferase"/>
</dbReference>
<dbReference type="Pfam" id="PF23209">
    <property type="entry name" value="IDM1_C"/>
    <property type="match status" value="1"/>
</dbReference>
<feature type="domain" description="N-acetyltransferase" evidence="9">
    <location>
        <begin position="880"/>
        <end position="1029"/>
    </location>
</feature>
<evidence type="ECO:0000256" key="3">
    <source>
        <dbReference type="ARBA" id="ARBA00022771"/>
    </source>
</evidence>
<dbReference type="STRING" id="218851.A0A2G5EUR8"/>
<dbReference type="Gene3D" id="3.40.630.30">
    <property type="match status" value="1"/>
</dbReference>